<dbReference type="EMBL" id="MF678601">
    <property type="protein sequence ID" value="ASW27093.1"/>
    <property type="molecule type" value="Genomic_DNA"/>
</dbReference>
<dbReference type="GO" id="GO:0019033">
    <property type="term" value="C:viral tegument"/>
    <property type="evidence" value="ECO:0007669"/>
    <property type="project" value="UniProtKB-SubCell"/>
</dbReference>
<dbReference type="GO" id="GO:0030430">
    <property type="term" value="C:host cell cytoplasm"/>
    <property type="evidence" value="ECO:0007669"/>
    <property type="project" value="UniProtKB-SubCell"/>
</dbReference>
<sequence length="220" mass="23417">MADRARLRQQRLRLECTHRREAAFKARALDLLRAGASTSDPEFVHAFSTAKEAHLSAAAQLSAAIRVRGARQKIDAIRAQLAAQREIKALLLENRRYAHADFAAAFDSAEDQILELEERLDDSLLSACQAAPPADSWLGEDDSELLTSWLVQATPPPPPSGAAALSALPKTGGGGGARHTDSAREGPGSESFHDDPRPCSARPPPGARARGPAAPPPASR</sequence>
<evidence type="ECO:0000256" key="9">
    <source>
        <dbReference type="SAM" id="Coils"/>
    </source>
</evidence>
<proteinExistence type="inferred from homology"/>
<dbReference type="InterPro" id="IPR005207">
    <property type="entry name" value="Herpes_UL14"/>
</dbReference>
<feature type="coiled-coil region" evidence="9">
    <location>
        <begin position="99"/>
        <end position="126"/>
    </location>
</feature>
<evidence type="ECO:0000256" key="2">
    <source>
        <dbReference type="ARBA" id="ARBA00004192"/>
    </source>
</evidence>
<dbReference type="Pfam" id="PF03580">
    <property type="entry name" value="Herpes_UL14"/>
    <property type="match status" value="1"/>
</dbReference>
<comment type="similarity">
    <text evidence="4">Belongs to the alphaherpesvirinae HHV-1 UL14 protein family.</text>
</comment>
<name>A0A286MM67_9ALPH</name>
<evidence type="ECO:0000256" key="5">
    <source>
        <dbReference type="ARBA" id="ARBA00022562"/>
    </source>
</evidence>
<dbReference type="Proteomes" id="UP000297205">
    <property type="component" value="Segment"/>
</dbReference>
<keyword evidence="8" id="KW-1035">Host cytoplasm</keyword>
<comment type="subcellular location">
    <subcellularLocation>
        <location evidence="2">Host cytoplasm</location>
    </subcellularLocation>
    <subcellularLocation>
        <location evidence="1">Host nucleus</location>
    </subcellularLocation>
    <subcellularLocation>
        <location evidence="3">Virion tegument</location>
    </subcellularLocation>
</comment>
<evidence type="ECO:0000256" key="4">
    <source>
        <dbReference type="ARBA" id="ARBA00009888"/>
    </source>
</evidence>
<keyword evidence="9" id="KW-0175">Coiled coil</keyword>
<evidence type="ECO:0000256" key="8">
    <source>
        <dbReference type="ARBA" id="ARBA00023200"/>
    </source>
</evidence>
<evidence type="ECO:0000256" key="6">
    <source>
        <dbReference type="ARBA" id="ARBA00022580"/>
    </source>
</evidence>
<evidence type="ECO:0000256" key="1">
    <source>
        <dbReference type="ARBA" id="ARBA00004147"/>
    </source>
</evidence>
<keyword evidence="7" id="KW-0946">Virion</keyword>
<keyword evidence="12" id="KW-1185">Reference proteome</keyword>
<keyword evidence="5" id="KW-1048">Host nucleus</keyword>
<evidence type="ECO:0000256" key="10">
    <source>
        <dbReference type="SAM" id="MobiDB-lite"/>
    </source>
</evidence>
<organism evidence="11">
    <name type="scientific">Beluga whale alphaherpesvirus 1</name>
    <dbReference type="NCBI Taxonomy" id="1434720"/>
    <lineage>
        <taxon>Viruses</taxon>
        <taxon>Duplodnaviria</taxon>
        <taxon>Heunggongvirae</taxon>
        <taxon>Peploviricota</taxon>
        <taxon>Herviviricetes</taxon>
        <taxon>Herpesvirales</taxon>
        <taxon>Orthoherpesviridae</taxon>
        <taxon>Alphaherpesvirinae</taxon>
        <taxon>Varicellovirus</taxon>
        <taxon>Varicellovirus monodontidalpha1</taxon>
        <taxon>Monodontid alphaherpesvirus 1</taxon>
    </lineage>
</organism>
<dbReference type="GO" id="GO:0042025">
    <property type="term" value="C:host cell nucleus"/>
    <property type="evidence" value="ECO:0007669"/>
    <property type="project" value="UniProtKB-SubCell"/>
</dbReference>
<evidence type="ECO:0000256" key="7">
    <source>
        <dbReference type="ARBA" id="ARBA00022844"/>
    </source>
</evidence>
<reference evidence="11" key="1">
    <citation type="submission" date="2017-08" db="EMBL/GenBank/DDBJ databases">
        <title>Genome sequence of an alphaherpesvirus from a beluga whale (Delphinapterus leucas).</title>
        <authorList>
            <person name="Davison A.J."/>
            <person name="Nielsen O."/>
            <person name="Subramaniam K."/>
            <person name="Jacob J.M."/>
            <person name="Romero C.H."/>
            <person name="Burek-Huntington K.A."/>
            <person name="Waltzek T.B."/>
        </authorList>
    </citation>
    <scope>NUCLEOTIDE SEQUENCE [LARGE SCALE GENOMIC DNA]</scope>
    <source>
        <strain evidence="11">LN3131-1</strain>
    </source>
</reference>
<dbReference type="GeneID" id="65099998"/>
<keyword evidence="6" id="KW-0920">Virion tegument</keyword>
<accession>A0A286MM67</accession>
<dbReference type="RefSeq" id="YP_010084977.1">
    <property type="nucleotide sequence ID" value="NC_055166.1"/>
</dbReference>
<evidence type="ECO:0000313" key="12">
    <source>
        <dbReference type="Proteomes" id="UP000297205"/>
    </source>
</evidence>
<feature type="region of interest" description="Disordered" evidence="10">
    <location>
        <begin position="151"/>
        <end position="220"/>
    </location>
</feature>
<evidence type="ECO:0000313" key="11">
    <source>
        <dbReference type="EMBL" id="ASW27093.1"/>
    </source>
</evidence>
<gene>
    <name evidence="11" type="primary">UL14</name>
</gene>
<dbReference type="KEGG" id="vg:65099998"/>
<evidence type="ECO:0000256" key="3">
    <source>
        <dbReference type="ARBA" id="ARBA00004535"/>
    </source>
</evidence>
<protein>
    <submittedName>
        <fullName evidence="11">Tegument protein UL14</fullName>
    </submittedName>
</protein>